<name>A0A0K9Q2R8_ZOSMR</name>
<feature type="region of interest" description="Disordered" evidence="6">
    <location>
        <begin position="1"/>
        <end position="26"/>
    </location>
</feature>
<dbReference type="STRING" id="29655.A0A0K9Q2R8"/>
<evidence type="ECO:0000256" key="6">
    <source>
        <dbReference type="SAM" id="MobiDB-lite"/>
    </source>
</evidence>
<dbReference type="GO" id="GO:0003700">
    <property type="term" value="F:DNA-binding transcription factor activity"/>
    <property type="evidence" value="ECO:0007669"/>
    <property type="project" value="InterPro"/>
</dbReference>
<protein>
    <recommendedName>
        <fullName evidence="7">BHLH domain-containing protein</fullName>
    </recommendedName>
</protein>
<dbReference type="PANTHER" id="PTHR45914">
    <property type="entry name" value="TRANSCRIPTION FACTOR HEC3-RELATED"/>
    <property type="match status" value="1"/>
</dbReference>
<keyword evidence="3" id="KW-0805">Transcription regulation</keyword>
<dbReference type="OrthoDB" id="2017571at2759"/>
<dbReference type="InterPro" id="IPR045843">
    <property type="entry name" value="IND-like"/>
</dbReference>
<accession>A0A0K9Q2R8</accession>
<evidence type="ECO:0000256" key="2">
    <source>
        <dbReference type="ARBA" id="ARBA00005510"/>
    </source>
</evidence>
<feature type="compositionally biased region" description="Basic residues" evidence="6">
    <location>
        <begin position="1"/>
        <end position="12"/>
    </location>
</feature>
<dbReference type="GO" id="GO:0046983">
    <property type="term" value="F:protein dimerization activity"/>
    <property type="evidence" value="ECO:0007669"/>
    <property type="project" value="InterPro"/>
</dbReference>
<evidence type="ECO:0000256" key="3">
    <source>
        <dbReference type="ARBA" id="ARBA00023015"/>
    </source>
</evidence>
<proteinExistence type="inferred from homology"/>
<dbReference type="Proteomes" id="UP000036987">
    <property type="component" value="Unassembled WGS sequence"/>
</dbReference>
<dbReference type="Gene3D" id="4.10.280.10">
    <property type="entry name" value="Helix-loop-helix DNA-binding domain"/>
    <property type="match status" value="1"/>
</dbReference>
<keyword evidence="5" id="KW-0539">Nucleus</keyword>
<gene>
    <name evidence="8" type="ORF">ZOSMA_114G00860</name>
</gene>
<feature type="domain" description="BHLH" evidence="7">
    <location>
        <begin position="15"/>
        <end position="64"/>
    </location>
</feature>
<evidence type="ECO:0000313" key="9">
    <source>
        <dbReference type="Proteomes" id="UP000036987"/>
    </source>
</evidence>
<dbReference type="GO" id="GO:0005634">
    <property type="term" value="C:nucleus"/>
    <property type="evidence" value="ECO:0007669"/>
    <property type="project" value="UniProtKB-SubCell"/>
</dbReference>
<dbReference type="PANTHER" id="PTHR45914:SF2">
    <property type="entry name" value="TRANSCRIPTION FACTOR BHLH140-LIKE PROTEIN"/>
    <property type="match status" value="1"/>
</dbReference>
<dbReference type="AlphaFoldDB" id="A0A0K9Q2R8"/>
<evidence type="ECO:0000256" key="5">
    <source>
        <dbReference type="ARBA" id="ARBA00023242"/>
    </source>
</evidence>
<sequence length="138" mass="15316">MCTTKRSKRRGGSKLSTDPQSVAARERRHRISAKFKILQGLVPGGSKMDTVSMLDEAVNYVKFLKKQIWFHQSILITNIANTQLPPPPSSLPALFGFPTSSGLDITNYSLPPLPSTVYSGSFLPEDYYNDGYLPSSYK</sequence>
<dbReference type="InterPro" id="IPR036638">
    <property type="entry name" value="HLH_DNA-bd_sf"/>
</dbReference>
<dbReference type="InterPro" id="IPR011598">
    <property type="entry name" value="bHLH_dom"/>
</dbReference>
<comment type="caution">
    <text evidence="8">The sequence shown here is derived from an EMBL/GenBank/DDBJ whole genome shotgun (WGS) entry which is preliminary data.</text>
</comment>
<dbReference type="SMART" id="SM00353">
    <property type="entry name" value="HLH"/>
    <property type="match status" value="1"/>
</dbReference>
<dbReference type="EMBL" id="LFYR01000167">
    <property type="protein sequence ID" value="KMZ75489.1"/>
    <property type="molecule type" value="Genomic_DNA"/>
</dbReference>
<evidence type="ECO:0000313" key="8">
    <source>
        <dbReference type="EMBL" id="KMZ75489.1"/>
    </source>
</evidence>
<evidence type="ECO:0000256" key="4">
    <source>
        <dbReference type="ARBA" id="ARBA00023163"/>
    </source>
</evidence>
<reference evidence="9" key="1">
    <citation type="journal article" date="2016" name="Nature">
        <title>The genome of the seagrass Zostera marina reveals angiosperm adaptation to the sea.</title>
        <authorList>
            <person name="Olsen J.L."/>
            <person name="Rouze P."/>
            <person name="Verhelst B."/>
            <person name="Lin Y.-C."/>
            <person name="Bayer T."/>
            <person name="Collen J."/>
            <person name="Dattolo E."/>
            <person name="De Paoli E."/>
            <person name="Dittami S."/>
            <person name="Maumus F."/>
            <person name="Michel G."/>
            <person name="Kersting A."/>
            <person name="Lauritano C."/>
            <person name="Lohaus R."/>
            <person name="Toepel M."/>
            <person name="Tonon T."/>
            <person name="Vanneste K."/>
            <person name="Amirebrahimi M."/>
            <person name="Brakel J."/>
            <person name="Bostroem C."/>
            <person name="Chovatia M."/>
            <person name="Grimwood J."/>
            <person name="Jenkins J.W."/>
            <person name="Jueterbock A."/>
            <person name="Mraz A."/>
            <person name="Stam W.T."/>
            <person name="Tice H."/>
            <person name="Bornberg-Bauer E."/>
            <person name="Green P.J."/>
            <person name="Pearson G.A."/>
            <person name="Procaccini G."/>
            <person name="Duarte C.M."/>
            <person name="Schmutz J."/>
            <person name="Reusch T.B.H."/>
            <person name="Van de Peer Y."/>
        </authorList>
    </citation>
    <scope>NUCLEOTIDE SEQUENCE [LARGE SCALE GENOMIC DNA]</scope>
    <source>
        <strain evidence="9">cv. Finnish</strain>
    </source>
</reference>
<comment type="subcellular location">
    <subcellularLocation>
        <location evidence="1">Nucleus</location>
    </subcellularLocation>
</comment>
<evidence type="ECO:0000256" key="1">
    <source>
        <dbReference type="ARBA" id="ARBA00004123"/>
    </source>
</evidence>
<comment type="similarity">
    <text evidence="2">Belongs to the bHLH protein family.</text>
</comment>
<evidence type="ECO:0000259" key="7">
    <source>
        <dbReference type="PROSITE" id="PS50888"/>
    </source>
</evidence>
<dbReference type="PROSITE" id="PS50888">
    <property type="entry name" value="BHLH"/>
    <property type="match status" value="1"/>
</dbReference>
<dbReference type="Pfam" id="PF00010">
    <property type="entry name" value="HLH"/>
    <property type="match status" value="1"/>
</dbReference>
<keyword evidence="4" id="KW-0804">Transcription</keyword>
<dbReference type="CDD" id="cd11454">
    <property type="entry name" value="bHLH_AtIND_like"/>
    <property type="match status" value="1"/>
</dbReference>
<organism evidence="8 9">
    <name type="scientific">Zostera marina</name>
    <name type="common">Eelgrass</name>
    <dbReference type="NCBI Taxonomy" id="29655"/>
    <lineage>
        <taxon>Eukaryota</taxon>
        <taxon>Viridiplantae</taxon>
        <taxon>Streptophyta</taxon>
        <taxon>Embryophyta</taxon>
        <taxon>Tracheophyta</taxon>
        <taxon>Spermatophyta</taxon>
        <taxon>Magnoliopsida</taxon>
        <taxon>Liliopsida</taxon>
        <taxon>Zosteraceae</taxon>
        <taxon>Zostera</taxon>
    </lineage>
</organism>
<dbReference type="SUPFAM" id="SSF47459">
    <property type="entry name" value="HLH, helix-loop-helix DNA-binding domain"/>
    <property type="match status" value="1"/>
</dbReference>
<keyword evidence="9" id="KW-1185">Reference proteome</keyword>